<reference evidence="2 3" key="1">
    <citation type="submission" date="2020-08" db="EMBL/GenBank/DDBJ databases">
        <title>Genomic Encyclopedia of Type Strains, Phase IV (KMG-IV): sequencing the most valuable type-strain genomes for metagenomic binning, comparative biology and taxonomic classification.</title>
        <authorList>
            <person name="Goeker M."/>
        </authorList>
    </citation>
    <scope>NUCLEOTIDE SEQUENCE [LARGE SCALE GENOMIC DNA]</scope>
    <source>
        <strain evidence="2 3">DSM 27568</strain>
    </source>
</reference>
<keyword evidence="2" id="KW-0560">Oxidoreductase</keyword>
<dbReference type="GO" id="GO:0016829">
    <property type="term" value="F:lyase activity"/>
    <property type="evidence" value="ECO:0007669"/>
    <property type="project" value="UniProtKB-KW"/>
</dbReference>
<dbReference type="InterPro" id="IPR004360">
    <property type="entry name" value="Glyas_Fos-R_dOase_dom"/>
</dbReference>
<dbReference type="RefSeq" id="WP_183618282.1">
    <property type="nucleotide sequence ID" value="NZ_JACIDY010000009.1"/>
</dbReference>
<dbReference type="PANTHER" id="PTHR35006">
    <property type="entry name" value="GLYOXALASE FAMILY PROTEIN (AFU_ORTHOLOGUE AFUA_5G14830)"/>
    <property type="match status" value="1"/>
</dbReference>
<dbReference type="AlphaFoldDB" id="A0A7W6C0V9"/>
<dbReference type="SUPFAM" id="SSF54593">
    <property type="entry name" value="Glyoxalase/Bleomycin resistance protein/Dihydroxybiphenyl dioxygenase"/>
    <property type="match status" value="1"/>
</dbReference>
<dbReference type="PROSITE" id="PS51819">
    <property type="entry name" value="VOC"/>
    <property type="match status" value="1"/>
</dbReference>
<comment type="caution">
    <text evidence="2">The sequence shown here is derived from an EMBL/GenBank/DDBJ whole genome shotgun (WGS) entry which is preliminary data.</text>
</comment>
<evidence type="ECO:0000313" key="3">
    <source>
        <dbReference type="Proteomes" id="UP000561459"/>
    </source>
</evidence>
<dbReference type="Gene3D" id="3.10.180.10">
    <property type="entry name" value="2,3-Dihydroxybiphenyl 1,2-Dioxygenase, domain 1"/>
    <property type="match status" value="1"/>
</dbReference>
<evidence type="ECO:0000313" key="2">
    <source>
        <dbReference type="EMBL" id="MBB3941436.1"/>
    </source>
</evidence>
<dbReference type="PANTHER" id="PTHR35006:SF1">
    <property type="entry name" value="BLL2941 PROTEIN"/>
    <property type="match status" value="1"/>
</dbReference>
<keyword evidence="3" id="KW-1185">Reference proteome</keyword>
<keyword evidence="2" id="KW-0456">Lyase</keyword>
<organism evidence="2 3">
    <name type="scientific">Novosphingobium fluoreni</name>
    <dbReference type="NCBI Taxonomy" id="1391222"/>
    <lineage>
        <taxon>Bacteria</taxon>
        <taxon>Pseudomonadati</taxon>
        <taxon>Pseudomonadota</taxon>
        <taxon>Alphaproteobacteria</taxon>
        <taxon>Sphingomonadales</taxon>
        <taxon>Sphingomonadaceae</taxon>
        <taxon>Novosphingobium</taxon>
    </lineage>
</organism>
<evidence type="ECO:0000259" key="1">
    <source>
        <dbReference type="PROSITE" id="PS51819"/>
    </source>
</evidence>
<dbReference type="Proteomes" id="UP000561459">
    <property type="component" value="Unassembled WGS sequence"/>
</dbReference>
<proteinExistence type="predicted"/>
<dbReference type="Pfam" id="PF00903">
    <property type="entry name" value="Glyoxalase"/>
    <property type="match status" value="1"/>
</dbReference>
<dbReference type="InterPro" id="IPR029068">
    <property type="entry name" value="Glyas_Bleomycin-R_OHBP_Dase"/>
</dbReference>
<keyword evidence="2" id="KW-0223">Dioxygenase</keyword>
<name>A0A7W6C0V9_9SPHN</name>
<dbReference type="InterPro" id="IPR037523">
    <property type="entry name" value="VOC_core"/>
</dbReference>
<sequence length="125" mass="12952">MLKGMRVGSNDLDRSRRFYDATFEALGVSAGFQPEGASIVMYALPGGQNFLFGTPRDQAAAVPANGATIVFAAPSAEAVSAWHAAGMAQGGQDEGQPEAKPQAGGAFGAYMRDPDGNKLCVYHGI</sequence>
<accession>A0A7W6C0V9</accession>
<protein>
    <submittedName>
        <fullName evidence="2">Catechol 2,3-dioxygenase-like lactoylglutathione lyase family enzyme</fullName>
    </submittedName>
</protein>
<dbReference type="EMBL" id="JACIDY010000009">
    <property type="protein sequence ID" value="MBB3941436.1"/>
    <property type="molecule type" value="Genomic_DNA"/>
</dbReference>
<dbReference type="CDD" id="cd07262">
    <property type="entry name" value="VOC_like"/>
    <property type="match status" value="1"/>
</dbReference>
<gene>
    <name evidence="2" type="ORF">GGR39_003113</name>
</gene>
<feature type="domain" description="VOC" evidence="1">
    <location>
        <begin position="1"/>
        <end position="124"/>
    </location>
</feature>
<dbReference type="GO" id="GO:0051213">
    <property type="term" value="F:dioxygenase activity"/>
    <property type="evidence" value="ECO:0007669"/>
    <property type="project" value="UniProtKB-KW"/>
</dbReference>